<evidence type="ECO:0000259" key="16">
    <source>
        <dbReference type="Pfam" id="PF20750"/>
    </source>
</evidence>
<feature type="binding site" evidence="12">
    <location>
        <position position="228"/>
    </location>
    <ligand>
        <name>ATP</name>
        <dbReference type="ChEBI" id="CHEBI:30616"/>
    </ligand>
</feature>
<comment type="subcellular location">
    <subcellularLocation>
        <location evidence="2 11">Nucleus</location>
    </subcellularLocation>
</comment>
<evidence type="ECO:0000313" key="17">
    <source>
        <dbReference type="EMBL" id="EGR32994.1"/>
    </source>
</evidence>
<dbReference type="InterPro" id="IPR014492">
    <property type="entry name" value="PolyA_polymerase"/>
</dbReference>
<name>G0QP64_ICHMU</name>
<dbReference type="SUPFAM" id="SSF55003">
    <property type="entry name" value="PAP/Archaeal CCA-adding enzyme, C-terminal domain"/>
    <property type="match status" value="1"/>
</dbReference>
<dbReference type="GO" id="GO:0046872">
    <property type="term" value="F:metal ion binding"/>
    <property type="evidence" value="ECO:0007669"/>
    <property type="project" value="UniProtKB-KW"/>
</dbReference>
<dbReference type="Pfam" id="PF20750">
    <property type="entry name" value="PAP_NTPase"/>
    <property type="match status" value="1"/>
</dbReference>
<evidence type="ECO:0000256" key="13">
    <source>
        <dbReference type="PIRSR" id="PIRSR018425-2"/>
    </source>
</evidence>
<sequence>MIDSFIYLTNQNKVLLSLQNPRTPLDQNAIKSQQDEKESKQILQILEGEYKYSESEEEQQKKDEAAKQLRIIIKNWIQQINAEKQIENNHGGDLLFFGSYKLKVNSRGSDIDAVCLCPFYVEREKNFFGDLVHILSQKKEITELFPIQEASVPIIKMQFQGILFDLSFARAPTQFQSDKIDLTSNQMLLGMDERSCKSFNGYRVAEWLSKKENIQNYENFQSILKCIKLWAQNRGIYSNIIGYLSGIGWTILVSKICQLFPNYSLNQLLERFFFLYSRWRWQDFPVQVEYIVDDVANSKLSADQWRPEYKSSMMIITPCFPCMNCAHNVSSTTLRIIQEQLWHGYETICKIQNGSKNYSDLFKSFKFFKKYKHFLEIKILATNKNDYTVWKGHVESGLRKLTRLFESPQYMNLLEVHPYPSYIENFLDDTQSQKNKYKFQCKYYYGLMCLQSENNESINLKEACVYFVEQLEMYPMNKVLESMNIQCSHLLRSELNLKENMK</sequence>
<dbReference type="PANTHER" id="PTHR10682:SF10">
    <property type="entry name" value="POLYNUCLEOTIDE ADENYLYLTRANSFERASE"/>
    <property type="match status" value="1"/>
</dbReference>
<feature type="binding site" evidence="12">
    <location>
        <begin position="110"/>
        <end position="112"/>
    </location>
    <ligand>
        <name>ATP</name>
        <dbReference type="ChEBI" id="CHEBI:30616"/>
    </ligand>
</feature>
<evidence type="ECO:0000256" key="6">
    <source>
        <dbReference type="ARBA" id="ARBA00022723"/>
    </source>
</evidence>
<feature type="domain" description="Poly(A) polymerase RNA-binding" evidence="14">
    <location>
        <begin position="366"/>
        <end position="424"/>
    </location>
</feature>
<evidence type="ECO:0000256" key="7">
    <source>
        <dbReference type="ARBA" id="ARBA00022741"/>
    </source>
</evidence>
<dbReference type="InterPro" id="IPR007012">
    <property type="entry name" value="PolA_pol_cen_dom"/>
</dbReference>
<dbReference type="SUPFAM" id="SSF81301">
    <property type="entry name" value="Nucleotidyltransferase"/>
    <property type="match status" value="1"/>
</dbReference>
<keyword evidence="10 11" id="KW-0539">Nucleus</keyword>
<feature type="binding site" evidence="13">
    <location>
        <position position="165"/>
    </location>
    <ligand>
        <name>Mg(2+)</name>
        <dbReference type="ChEBI" id="CHEBI:18420"/>
        <label>2</label>
        <note>catalytic</note>
    </ligand>
</feature>
<evidence type="ECO:0000256" key="11">
    <source>
        <dbReference type="PIRNR" id="PIRNR018425"/>
    </source>
</evidence>
<dbReference type="RefSeq" id="XP_004036980.1">
    <property type="nucleotide sequence ID" value="XM_004036932.1"/>
</dbReference>
<comment type="catalytic activity">
    <reaction evidence="11">
        <text>RNA(n) + ATP = RNA(n)-3'-adenine ribonucleotide + diphosphate</text>
        <dbReference type="Rhea" id="RHEA:11332"/>
        <dbReference type="Rhea" id="RHEA-COMP:14527"/>
        <dbReference type="Rhea" id="RHEA-COMP:17347"/>
        <dbReference type="ChEBI" id="CHEBI:30616"/>
        <dbReference type="ChEBI" id="CHEBI:33019"/>
        <dbReference type="ChEBI" id="CHEBI:140395"/>
        <dbReference type="ChEBI" id="CHEBI:173115"/>
        <dbReference type="EC" id="2.7.7.19"/>
    </reaction>
</comment>
<evidence type="ECO:0000256" key="4">
    <source>
        <dbReference type="ARBA" id="ARBA00022664"/>
    </source>
</evidence>
<feature type="binding site" evidence="13">
    <location>
        <position position="110"/>
    </location>
    <ligand>
        <name>Mg(2+)</name>
        <dbReference type="ChEBI" id="CHEBI:18420"/>
        <label>2</label>
        <note>catalytic</note>
    </ligand>
</feature>
<dbReference type="InterPro" id="IPR011068">
    <property type="entry name" value="NuclTrfase_I-like_C"/>
</dbReference>
<feature type="binding site" evidence="12">
    <location>
        <position position="237"/>
    </location>
    <ligand>
        <name>ATP</name>
        <dbReference type="ChEBI" id="CHEBI:30616"/>
    </ligand>
</feature>
<comment type="similarity">
    <text evidence="3 11">Belongs to the poly(A) polymerase family.</text>
</comment>
<dbReference type="EC" id="2.7.7.19" evidence="11"/>
<evidence type="ECO:0000256" key="9">
    <source>
        <dbReference type="ARBA" id="ARBA00022842"/>
    </source>
</evidence>
<evidence type="ECO:0000256" key="10">
    <source>
        <dbReference type="ARBA" id="ARBA00023242"/>
    </source>
</evidence>
<dbReference type="InParanoid" id="G0QP64"/>
<comment type="function">
    <text evidence="11">Polymerase that creates the 3'-poly(A) tail of mRNA's.</text>
</comment>
<dbReference type="InterPro" id="IPR007010">
    <property type="entry name" value="PolA_pol_RNA-bd_dom"/>
</dbReference>
<evidence type="ECO:0000256" key="2">
    <source>
        <dbReference type="ARBA" id="ARBA00004123"/>
    </source>
</evidence>
<feature type="binding site" evidence="12">
    <location>
        <position position="165"/>
    </location>
    <ligand>
        <name>ATP</name>
        <dbReference type="ChEBI" id="CHEBI:30616"/>
    </ligand>
</feature>
<evidence type="ECO:0000256" key="12">
    <source>
        <dbReference type="PIRSR" id="PIRSR018425-1"/>
    </source>
</evidence>
<accession>G0QP64</accession>
<evidence type="ECO:0000256" key="1">
    <source>
        <dbReference type="ARBA" id="ARBA00001936"/>
    </source>
</evidence>
<evidence type="ECO:0000256" key="5">
    <source>
        <dbReference type="ARBA" id="ARBA00022679"/>
    </source>
</evidence>
<feature type="domain" description="Poly(A) polymerase nucleotidyltransferase" evidence="16">
    <location>
        <begin position="32"/>
        <end position="206"/>
    </location>
</feature>
<dbReference type="GeneID" id="14909155"/>
<dbReference type="Pfam" id="PF04928">
    <property type="entry name" value="PAP_central"/>
    <property type="match status" value="1"/>
</dbReference>
<dbReference type="FunCoup" id="G0QP64">
    <property type="interactions" value="318"/>
</dbReference>
<dbReference type="Gene3D" id="3.30.460.10">
    <property type="entry name" value="Beta Polymerase, domain 2"/>
    <property type="match status" value="1"/>
</dbReference>
<keyword evidence="6 13" id="KW-0479">Metal-binding</keyword>
<dbReference type="FunFam" id="3.30.460.10:FF:000027">
    <property type="entry name" value="Poly(A) polymerase PAP"/>
    <property type="match status" value="1"/>
</dbReference>
<evidence type="ECO:0000256" key="3">
    <source>
        <dbReference type="ARBA" id="ARBA00010912"/>
    </source>
</evidence>
<dbReference type="Gene3D" id="3.30.70.590">
    <property type="entry name" value="Poly(A) polymerase predicted RNA binding domain"/>
    <property type="match status" value="1"/>
</dbReference>
<dbReference type="InterPro" id="IPR043519">
    <property type="entry name" value="NT_sf"/>
</dbReference>
<keyword evidence="5 11" id="KW-0808">Transferase</keyword>
<keyword evidence="18" id="KW-1185">Reference proteome</keyword>
<evidence type="ECO:0000259" key="15">
    <source>
        <dbReference type="Pfam" id="PF04928"/>
    </source>
</evidence>
<dbReference type="Gene3D" id="1.10.1410.10">
    <property type="match status" value="1"/>
</dbReference>
<feature type="binding site" evidence="13">
    <location>
        <position position="112"/>
    </location>
    <ligand>
        <name>Mg(2+)</name>
        <dbReference type="ChEBI" id="CHEBI:18420"/>
        <label>2</label>
        <note>catalytic</note>
    </ligand>
</feature>
<dbReference type="PIRSF" id="PIRSF018425">
    <property type="entry name" value="PolyA_polymerase"/>
    <property type="match status" value="1"/>
</dbReference>
<keyword evidence="7 11" id="KW-0547">Nucleotide-binding</keyword>
<dbReference type="GO" id="GO:1990817">
    <property type="term" value="F:poly(A) RNA polymerase activity"/>
    <property type="evidence" value="ECO:0007669"/>
    <property type="project" value="UniProtKB-UniRule"/>
</dbReference>
<organism evidence="17 18">
    <name type="scientific">Ichthyophthirius multifiliis</name>
    <name type="common">White spot disease agent</name>
    <name type="synonym">Ich</name>
    <dbReference type="NCBI Taxonomy" id="5932"/>
    <lineage>
        <taxon>Eukaryota</taxon>
        <taxon>Sar</taxon>
        <taxon>Alveolata</taxon>
        <taxon>Ciliophora</taxon>
        <taxon>Intramacronucleata</taxon>
        <taxon>Oligohymenophorea</taxon>
        <taxon>Hymenostomatida</taxon>
        <taxon>Ophryoglenina</taxon>
        <taxon>Ichthyophthirius</taxon>
    </lineage>
</organism>
<dbReference type="GO" id="GO:0005634">
    <property type="term" value="C:nucleus"/>
    <property type="evidence" value="ECO:0007669"/>
    <property type="project" value="UniProtKB-SubCell"/>
</dbReference>
<feature type="binding site" evidence="12">
    <location>
        <begin position="97"/>
        <end position="99"/>
    </location>
    <ligand>
        <name>ATP</name>
        <dbReference type="ChEBI" id="CHEBI:30616"/>
    </ligand>
</feature>
<keyword evidence="9 13" id="KW-0460">Magnesium</keyword>
<dbReference type="Pfam" id="PF04926">
    <property type="entry name" value="PAP_RNA-bind"/>
    <property type="match status" value="1"/>
</dbReference>
<dbReference type="eggNOG" id="KOG2245">
    <property type="taxonomic scope" value="Eukaryota"/>
</dbReference>
<comment type="cofactor">
    <cofactor evidence="1">
        <name>Mn(2+)</name>
        <dbReference type="ChEBI" id="CHEBI:29035"/>
    </cofactor>
</comment>
<feature type="binding site" evidence="13">
    <location>
        <position position="112"/>
    </location>
    <ligand>
        <name>Mg(2+)</name>
        <dbReference type="ChEBI" id="CHEBI:18420"/>
        <label>1</label>
        <note>catalytic</note>
    </ligand>
</feature>
<dbReference type="GO" id="GO:0031123">
    <property type="term" value="P:RNA 3'-end processing"/>
    <property type="evidence" value="ECO:0007669"/>
    <property type="project" value="InterPro"/>
</dbReference>
<dbReference type="CDD" id="cd05402">
    <property type="entry name" value="NT_PAP_TUTase"/>
    <property type="match status" value="1"/>
</dbReference>
<dbReference type="AlphaFoldDB" id="G0QP64"/>
<dbReference type="GO" id="GO:0006397">
    <property type="term" value="P:mRNA processing"/>
    <property type="evidence" value="ECO:0007669"/>
    <property type="project" value="UniProtKB-KW"/>
</dbReference>
<dbReference type="EMBL" id="GL983527">
    <property type="protein sequence ID" value="EGR32994.1"/>
    <property type="molecule type" value="Genomic_DNA"/>
</dbReference>
<dbReference type="Proteomes" id="UP000008983">
    <property type="component" value="Unassembled WGS sequence"/>
</dbReference>
<comment type="cofactor">
    <cofactor evidence="13">
        <name>Mg(2+)</name>
        <dbReference type="ChEBI" id="CHEBI:18420"/>
    </cofactor>
    <text evidence="13">Binds 2 magnesium ions. Also active with manganese.</text>
</comment>
<evidence type="ECO:0000313" key="18">
    <source>
        <dbReference type="Proteomes" id="UP000008983"/>
    </source>
</evidence>
<dbReference type="InterPro" id="IPR048840">
    <property type="entry name" value="PolA_pol_NTPase"/>
</dbReference>
<keyword evidence="4 11" id="KW-0507">mRNA processing</keyword>
<gene>
    <name evidence="17" type="ORF">IMG5_064490</name>
</gene>
<proteinExistence type="inferred from homology"/>
<keyword evidence="17" id="KW-0548">Nucleotidyltransferase</keyword>
<dbReference type="PANTHER" id="PTHR10682">
    <property type="entry name" value="POLY A POLYMERASE"/>
    <property type="match status" value="1"/>
</dbReference>
<dbReference type="OMA" id="EWKWPQP"/>
<feature type="binding site" evidence="13">
    <location>
        <position position="110"/>
    </location>
    <ligand>
        <name>Mg(2+)</name>
        <dbReference type="ChEBI" id="CHEBI:18420"/>
        <label>1</label>
        <note>catalytic</note>
    </ligand>
</feature>
<dbReference type="SUPFAM" id="SSF81631">
    <property type="entry name" value="PAP/OAS1 substrate-binding domain"/>
    <property type="match status" value="1"/>
</dbReference>
<dbReference type="STRING" id="857967.G0QP64"/>
<dbReference type="GO" id="GO:0003723">
    <property type="term" value="F:RNA binding"/>
    <property type="evidence" value="ECO:0007669"/>
    <property type="project" value="UniProtKB-UniRule"/>
</dbReference>
<keyword evidence="8 11" id="KW-0067">ATP-binding</keyword>
<protein>
    <recommendedName>
        <fullName evidence="11">Poly(A) polymerase</fullName>
        <ecNumber evidence="11">2.7.7.19</ecNumber>
    </recommendedName>
</protein>
<dbReference type="GO" id="GO:0005524">
    <property type="term" value="F:ATP binding"/>
    <property type="evidence" value="ECO:0007669"/>
    <property type="project" value="UniProtKB-UniRule"/>
</dbReference>
<evidence type="ECO:0000259" key="14">
    <source>
        <dbReference type="Pfam" id="PF04926"/>
    </source>
</evidence>
<evidence type="ECO:0000256" key="8">
    <source>
        <dbReference type="ARBA" id="ARBA00022840"/>
    </source>
</evidence>
<feature type="domain" description="Poly(A) polymerase central" evidence="15">
    <location>
        <begin position="219"/>
        <end position="363"/>
    </location>
</feature>
<reference evidence="17 18" key="1">
    <citation type="submission" date="2011-07" db="EMBL/GenBank/DDBJ databases">
        <authorList>
            <person name="Coyne R."/>
            <person name="Brami D."/>
            <person name="Johnson J."/>
            <person name="Hostetler J."/>
            <person name="Hannick L."/>
            <person name="Clark T."/>
            <person name="Cassidy-Hanley D."/>
            <person name="Inman J."/>
        </authorList>
    </citation>
    <scope>NUCLEOTIDE SEQUENCE [LARGE SCALE GENOMIC DNA]</scope>
    <source>
        <strain evidence="17 18">G5</strain>
    </source>
</reference>
<dbReference type="OrthoDB" id="412748at2759"/>